<dbReference type="InterPro" id="IPR013809">
    <property type="entry name" value="ENTH"/>
</dbReference>
<feature type="compositionally biased region" description="Low complexity" evidence="1">
    <location>
        <begin position="650"/>
        <end position="666"/>
    </location>
</feature>
<dbReference type="Gene3D" id="1.20.58.150">
    <property type="entry name" value="ANTH domain"/>
    <property type="match status" value="1"/>
</dbReference>
<dbReference type="GO" id="GO:0048268">
    <property type="term" value="P:clathrin coat assembly"/>
    <property type="evidence" value="ECO:0007669"/>
    <property type="project" value="InterPro"/>
</dbReference>
<proteinExistence type="predicted"/>
<dbReference type="GO" id="GO:0006900">
    <property type="term" value="P:vesicle budding from membrane"/>
    <property type="evidence" value="ECO:0007669"/>
    <property type="project" value="TreeGrafter"/>
</dbReference>
<feature type="region of interest" description="Disordered" evidence="1">
    <location>
        <begin position="524"/>
        <end position="678"/>
    </location>
</feature>
<feature type="compositionally biased region" description="Low complexity" evidence="1">
    <location>
        <begin position="412"/>
        <end position="430"/>
    </location>
</feature>
<dbReference type="GO" id="GO:0030136">
    <property type="term" value="C:clathrin-coated vesicle"/>
    <property type="evidence" value="ECO:0007669"/>
    <property type="project" value="InterPro"/>
</dbReference>
<organism evidence="3 4">
    <name type="scientific">Lachancea quebecensis</name>
    <dbReference type="NCBI Taxonomy" id="1654605"/>
    <lineage>
        <taxon>Eukaryota</taxon>
        <taxon>Fungi</taxon>
        <taxon>Dikarya</taxon>
        <taxon>Ascomycota</taxon>
        <taxon>Saccharomycotina</taxon>
        <taxon>Saccharomycetes</taxon>
        <taxon>Saccharomycetales</taxon>
        <taxon>Saccharomycetaceae</taxon>
        <taxon>Lachancea</taxon>
    </lineage>
</organism>
<feature type="compositionally biased region" description="Polar residues" evidence="1">
    <location>
        <begin position="539"/>
        <end position="549"/>
    </location>
</feature>
<feature type="compositionally biased region" description="Low complexity" evidence="1">
    <location>
        <begin position="524"/>
        <end position="537"/>
    </location>
</feature>
<dbReference type="GO" id="GO:0005545">
    <property type="term" value="F:1-phosphatidylinositol binding"/>
    <property type="evidence" value="ECO:0007669"/>
    <property type="project" value="InterPro"/>
</dbReference>
<sequence>MTTYVKLVKGATKIKMAPPKAKYVDPILLGTAEPHEFREIMHALDARVQDTAWTIVYKSLIVVHLMIREGEPLVTIKYLSKNQDFFSLKDIFHSKLSSGDLQALRRYRDYLRTRCEEYANTGKDYVRENNSSLTASAASDPKLSLSHVESLEAQISALIKNRYSQYDLGNDLLLTAFRLLVQDLLVLYNSLNEGIITLLESFFELTHQDAERTLKLYKRFVELTESVVKYLKTGKAVGLKIPVIKHITTKLIRSLEEHLKEDNSNHGQNFSSTDSKTPAQRELEQIREQKRQLEEQMKTQQQMVISPTIPQQQTGYNPFAEGFSFEQPATTQPITTQPTSNPFMAQAQLPQQTGQPLQYQQTQQAVQPLQYQQTQQVVQPLQYQQTQQAPTIGQLQQVSTTGQFQQPSVTGQFQASQQMPQQMSQADQYQQAQLQQQQQQQQQQQAQIPQQTPQAFQYQHTQAHQQASPGDHFQPFQPPASQTTQPSPHLQSAPTGFFSSNTQVTPSFTGAGFGGYYSPEAGAGVASGPGPAQAPVQVATPTGSNNPFSMENIARSKDERERVNPFSQTNQSPALNSSAAANPFDKPMQNPHTFGGLENMPTVSVFPQTRSHTTQLQQAQIQPQHTQLQFQQPQQAYGHPQQSPMDPYTQAQQNLQQQQQYGNLQYSRPGEGPNLIDI</sequence>
<feature type="region of interest" description="Disordered" evidence="1">
    <location>
        <begin position="260"/>
        <end position="284"/>
    </location>
</feature>
<feature type="compositionally biased region" description="Low complexity" evidence="1">
    <location>
        <begin position="572"/>
        <end position="583"/>
    </location>
</feature>
<dbReference type="SMART" id="SM00273">
    <property type="entry name" value="ENTH"/>
    <property type="match status" value="1"/>
</dbReference>
<dbReference type="GO" id="GO:0005546">
    <property type="term" value="F:phosphatidylinositol-4,5-bisphosphate binding"/>
    <property type="evidence" value="ECO:0007669"/>
    <property type="project" value="TreeGrafter"/>
</dbReference>
<dbReference type="GO" id="GO:0072583">
    <property type="term" value="P:clathrin-dependent endocytosis"/>
    <property type="evidence" value="ECO:0007669"/>
    <property type="project" value="InterPro"/>
</dbReference>
<protein>
    <submittedName>
        <fullName evidence="3">LAQU0S05e01838g1_1</fullName>
    </submittedName>
</protein>
<dbReference type="AlphaFoldDB" id="A0A0P1KRB2"/>
<dbReference type="GO" id="GO:0032050">
    <property type="term" value="F:clathrin heavy chain binding"/>
    <property type="evidence" value="ECO:0007669"/>
    <property type="project" value="TreeGrafter"/>
</dbReference>
<keyword evidence="4" id="KW-1185">Reference proteome</keyword>
<dbReference type="GO" id="GO:0000149">
    <property type="term" value="F:SNARE binding"/>
    <property type="evidence" value="ECO:0007669"/>
    <property type="project" value="TreeGrafter"/>
</dbReference>
<dbReference type="InterPro" id="IPR014712">
    <property type="entry name" value="ANTH_dom_sf"/>
</dbReference>
<evidence type="ECO:0000313" key="3">
    <source>
        <dbReference type="EMBL" id="CUS22281.1"/>
    </source>
</evidence>
<evidence type="ECO:0000256" key="1">
    <source>
        <dbReference type="SAM" id="MobiDB-lite"/>
    </source>
</evidence>
<dbReference type="PANTHER" id="PTHR22951:SF5">
    <property type="entry name" value="PHOSPHATIDYLINOSITOL-BINDING CLATHRIN ASSEMBLY PROTEIN LAP"/>
    <property type="match status" value="1"/>
</dbReference>
<evidence type="ECO:0000259" key="2">
    <source>
        <dbReference type="PROSITE" id="PS50942"/>
    </source>
</evidence>
<reference evidence="4" key="1">
    <citation type="submission" date="2015-10" db="EMBL/GenBank/DDBJ databases">
        <authorList>
            <person name="Devillers H."/>
        </authorList>
    </citation>
    <scope>NUCLEOTIDE SEQUENCE [LARGE SCALE GENOMIC DNA]</scope>
</reference>
<feature type="region of interest" description="Disordered" evidence="1">
    <location>
        <begin position="444"/>
        <end position="503"/>
    </location>
</feature>
<feature type="region of interest" description="Disordered" evidence="1">
    <location>
        <begin position="409"/>
        <end position="430"/>
    </location>
</feature>
<dbReference type="OrthoDB" id="44015at2759"/>
<dbReference type="Gene3D" id="1.25.40.90">
    <property type="match status" value="1"/>
</dbReference>
<dbReference type="CDD" id="cd16988">
    <property type="entry name" value="ANTH_N_YAP180"/>
    <property type="match status" value="1"/>
</dbReference>
<dbReference type="InterPro" id="IPR045192">
    <property type="entry name" value="AP180-like"/>
</dbReference>
<accession>A0A0P1KRB2</accession>
<dbReference type="PANTHER" id="PTHR22951">
    <property type="entry name" value="CLATHRIN ASSEMBLY PROTEIN"/>
    <property type="match status" value="1"/>
</dbReference>
<name>A0A0P1KRB2_9SACH</name>
<feature type="compositionally biased region" description="Polar residues" evidence="1">
    <location>
        <begin position="489"/>
        <end position="503"/>
    </location>
</feature>
<feature type="compositionally biased region" description="Low complexity" evidence="1">
    <location>
        <begin position="612"/>
        <end position="642"/>
    </location>
</feature>
<dbReference type="Proteomes" id="UP000236544">
    <property type="component" value="Unassembled WGS sequence"/>
</dbReference>
<dbReference type="EMBL" id="LN890537">
    <property type="protein sequence ID" value="CUS22281.1"/>
    <property type="molecule type" value="Genomic_DNA"/>
</dbReference>
<dbReference type="SUPFAM" id="SSF89009">
    <property type="entry name" value="GAT-like domain"/>
    <property type="match status" value="1"/>
</dbReference>
<feature type="compositionally biased region" description="Low complexity" evidence="1">
    <location>
        <begin position="473"/>
        <end position="488"/>
    </location>
</feature>
<gene>
    <name evidence="3" type="ORF">LAQU0_S05e01838g</name>
</gene>
<dbReference type="InterPro" id="IPR011417">
    <property type="entry name" value="ANTH_dom"/>
</dbReference>
<dbReference type="InterPro" id="IPR008942">
    <property type="entry name" value="ENTH_VHS"/>
</dbReference>
<feature type="domain" description="ENTH" evidence="2">
    <location>
        <begin position="1"/>
        <end position="125"/>
    </location>
</feature>
<dbReference type="PROSITE" id="PS50942">
    <property type="entry name" value="ENTH"/>
    <property type="match status" value="1"/>
</dbReference>
<feature type="compositionally biased region" description="Polar residues" evidence="1">
    <location>
        <begin position="601"/>
        <end position="611"/>
    </location>
</feature>
<feature type="compositionally biased region" description="Polar residues" evidence="1">
    <location>
        <begin position="265"/>
        <end position="278"/>
    </location>
</feature>
<dbReference type="GO" id="GO:0005905">
    <property type="term" value="C:clathrin-coated pit"/>
    <property type="evidence" value="ECO:0007669"/>
    <property type="project" value="TreeGrafter"/>
</dbReference>
<feature type="compositionally biased region" description="Low complexity" evidence="1">
    <location>
        <begin position="444"/>
        <end position="462"/>
    </location>
</feature>
<feature type="compositionally biased region" description="Basic and acidic residues" evidence="1">
    <location>
        <begin position="554"/>
        <end position="563"/>
    </location>
</feature>
<dbReference type="Pfam" id="PF07651">
    <property type="entry name" value="ANTH"/>
    <property type="match status" value="1"/>
</dbReference>
<evidence type="ECO:0000313" key="4">
    <source>
        <dbReference type="Proteomes" id="UP000236544"/>
    </source>
</evidence>
<dbReference type="SUPFAM" id="SSF48464">
    <property type="entry name" value="ENTH/VHS domain"/>
    <property type="match status" value="1"/>
</dbReference>